<dbReference type="EMBL" id="MCFI01000022">
    <property type="protein sequence ID" value="ORY76707.1"/>
    <property type="molecule type" value="Genomic_DNA"/>
</dbReference>
<dbReference type="GeneID" id="63786647"/>
<keyword evidence="3" id="KW-1185">Reference proteome</keyword>
<gene>
    <name evidence="2" type="ORF">BCR37DRAFT_383362</name>
</gene>
<name>A0A1Y2EYY8_PROLT</name>
<dbReference type="Proteomes" id="UP000193685">
    <property type="component" value="Unassembled WGS sequence"/>
</dbReference>
<dbReference type="AlphaFoldDB" id="A0A1Y2EYY8"/>
<evidence type="ECO:0000256" key="1">
    <source>
        <dbReference type="SAM" id="MobiDB-lite"/>
    </source>
</evidence>
<protein>
    <submittedName>
        <fullName evidence="2">Uncharacterized protein</fullName>
    </submittedName>
</protein>
<evidence type="ECO:0000313" key="3">
    <source>
        <dbReference type="Proteomes" id="UP000193685"/>
    </source>
</evidence>
<comment type="caution">
    <text evidence="2">The sequence shown here is derived from an EMBL/GenBank/DDBJ whole genome shotgun (WGS) entry which is preliminary data.</text>
</comment>
<reference evidence="2 3" key="1">
    <citation type="submission" date="2016-07" db="EMBL/GenBank/DDBJ databases">
        <title>Pervasive Adenine N6-methylation of Active Genes in Fungi.</title>
        <authorList>
            <consortium name="DOE Joint Genome Institute"/>
            <person name="Mondo S.J."/>
            <person name="Dannebaum R.O."/>
            <person name="Kuo R.C."/>
            <person name="Labutti K."/>
            <person name="Haridas S."/>
            <person name="Kuo A."/>
            <person name="Salamov A."/>
            <person name="Ahrendt S.R."/>
            <person name="Lipzen A."/>
            <person name="Sullivan W."/>
            <person name="Andreopoulos W.B."/>
            <person name="Clum A."/>
            <person name="Lindquist E."/>
            <person name="Daum C."/>
            <person name="Ramamoorthy G.K."/>
            <person name="Gryganskyi A."/>
            <person name="Culley D."/>
            <person name="Magnuson J.K."/>
            <person name="James T.Y."/>
            <person name="O'Malley M.A."/>
            <person name="Stajich J.E."/>
            <person name="Spatafora J.W."/>
            <person name="Visel A."/>
            <person name="Grigoriev I.V."/>
        </authorList>
    </citation>
    <scope>NUCLEOTIDE SEQUENCE [LARGE SCALE GENOMIC DNA]</scope>
    <source>
        <strain evidence="2 3">12-1054</strain>
    </source>
</reference>
<accession>A0A1Y2EYY8</accession>
<sequence length="117" mass="12609">MPDASCAVSTPRCRSPSRRKSTLPPSNRRFSATFILAAWIELRVYAKTMQAMVKAAIGAVSVRALNLAIARDAAAAVDDDDSCSNGSSTRFCIKVSRKHSVSSCASPRFNDQVNSAW</sequence>
<dbReference type="RefSeq" id="XP_040722787.1">
    <property type="nucleotide sequence ID" value="XM_040870048.1"/>
</dbReference>
<feature type="region of interest" description="Disordered" evidence="1">
    <location>
        <begin position="1"/>
        <end position="26"/>
    </location>
</feature>
<organism evidence="2 3">
    <name type="scientific">Protomyces lactucae-debilis</name>
    <dbReference type="NCBI Taxonomy" id="2754530"/>
    <lineage>
        <taxon>Eukaryota</taxon>
        <taxon>Fungi</taxon>
        <taxon>Dikarya</taxon>
        <taxon>Ascomycota</taxon>
        <taxon>Taphrinomycotina</taxon>
        <taxon>Taphrinomycetes</taxon>
        <taxon>Taphrinales</taxon>
        <taxon>Protomycetaceae</taxon>
        <taxon>Protomyces</taxon>
    </lineage>
</organism>
<proteinExistence type="predicted"/>
<evidence type="ECO:0000313" key="2">
    <source>
        <dbReference type="EMBL" id="ORY76707.1"/>
    </source>
</evidence>